<sequence>MQDNFRRWLTKTIGKDEMKHLEQRATLRAQMIKGRHDCQMSQQDLADEISVAKSTIARIEAGKMSPTQQRYRKSRIRCRFLSLL</sequence>
<gene>
    <name evidence="2" type="ORF">GCM10007063_31850</name>
</gene>
<name>A0A917Q2B7_9BACI</name>
<dbReference type="Proteomes" id="UP000658382">
    <property type="component" value="Unassembled WGS sequence"/>
</dbReference>
<dbReference type="AlphaFoldDB" id="A0A917Q2B7"/>
<accession>A0A917Q2B7</accession>
<dbReference type="EMBL" id="BMNQ01000070">
    <property type="protein sequence ID" value="GGK06914.1"/>
    <property type="molecule type" value="Genomic_DNA"/>
</dbReference>
<dbReference type="Pfam" id="PF01381">
    <property type="entry name" value="HTH_3"/>
    <property type="match status" value="1"/>
</dbReference>
<dbReference type="CDD" id="cd00093">
    <property type="entry name" value="HTH_XRE"/>
    <property type="match status" value="1"/>
</dbReference>
<reference evidence="2" key="1">
    <citation type="journal article" date="2014" name="Int. J. Syst. Evol. Microbiol.">
        <title>Complete genome sequence of Corynebacterium casei LMG S-19264T (=DSM 44701T), isolated from a smear-ripened cheese.</title>
        <authorList>
            <consortium name="US DOE Joint Genome Institute (JGI-PGF)"/>
            <person name="Walter F."/>
            <person name="Albersmeier A."/>
            <person name="Kalinowski J."/>
            <person name="Ruckert C."/>
        </authorList>
    </citation>
    <scope>NUCLEOTIDE SEQUENCE</scope>
    <source>
        <strain evidence="2">JCM 12580</strain>
    </source>
</reference>
<comment type="caution">
    <text evidence="2">The sequence shown here is derived from an EMBL/GenBank/DDBJ whole genome shotgun (WGS) entry which is preliminary data.</text>
</comment>
<evidence type="ECO:0000313" key="3">
    <source>
        <dbReference type="Proteomes" id="UP000658382"/>
    </source>
</evidence>
<organism evidence="2 3">
    <name type="scientific">Lentibacillus kapialis</name>
    <dbReference type="NCBI Taxonomy" id="340214"/>
    <lineage>
        <taxon>Bacteria</taxon>
        <taxon>Bacillati</taxon>
        <taxon>Bacillota</taxon>
        <taxon>Bacilli</taxon>
        <taxon>Bacillales</taxon>
        <taxon>Bacillaceae</taxon>
        <taxon>Lentibacillus</taxon>
    </lineage>
</organism>
<dbReference type="PROSITE" id="PS50943">
    <property type="entry name" value="HTH_CROC1"/>
    <property type="match status" value="1"/>
</dbReference>
<dbReference type="InterPro" id="IPR001387">
    <property type="entry name" value="Cro/C1-type_HTH"/>
</dbReference>
<keyword evidence="3" id="KW-1185">Reference proteome</keyword>
<reference evidence="2" key="2">
    <citation type="submission" date="2020-09" db="EMBL/GenBank/DDBJ databases">
        <authorList>
            <person name="Sun Q."/>
            <person name="Ohkuma M."/>
        </authorList>
    </citation>
    <scope>NUCLEOTIDE SEQUENCE</scope>
    <source>
        <strain evidence="2">JCM 12580</strain>
    </source>
</reference>
<protein>
    <recommendedName>
        <fullName evidence="1">HTH cro/C1-type domain-containing protein</fullName>
    </recommendedName>
</protein>
<dbReference type="SUPFAM" id="SSF47413">
    <property type="entry name" value="lambda repressor-like DNA-binding domains"/>
    <property type="match status" value="1"/>
</dbReference>
<dbReference type="RefSeq" id="WP_188634101.1">
    <property type="nucleotide sequence ID" value="NZ_BMNQ01000070.1"/>
</dbReference>
<proteinExistence type="predicted"/>
<dbReference type="GO" id="GO:0003677">
    <property type="term" value="F:DNA binding"/>
    <property type="evidence" value="ECO:0007669"/>
    <property type="project" value="InterPro"/>
</dbReference>
<evidence type="ECO:0000313" key="2">
    <source>
        <dbReference type="EMBL" id="GGK06914.1"/>
    </source>
</evidence>
<dbReference type="InterPro" id="IPR010982">
    <property type="entry name" value="Lambda_DNA-bd_dom_sf"/>
</dbReference>
<feature type="domain" description="HTH cro/C1-type" evidence="1">
    <location>
        <begin position="31"/>
        <end position="69"/>
    </location>
</feature>
<dbReference type="Gene3D" id="1.10.260.40">
    <property type="entry name" value="lambda repressor-like DNA-binding domains"/>
    <property type="match status" value="1"/>
</dbReference>
<evidence type="ECO:0000259" key="1">
    <source>
        <dbReference type="PROSITE" id="PS50943"/>
    </source>
</evidence>